<sequence length="166" mass="18129">MKWEEVAGLKDGRFSREFVDAIGYRGKLCMVNVKDITSGKQGAVYDVTEDEWEEMPEGMLGGWNGPAATTINDESEMYAVDETKGSLSKYVPEIDQWEELIESCDDLKSAEQITAEWTSESDARVWDVEGESGGQETGAQGCEGGGWDGSGASVRDGSSKAFLIIY</sequence>
<dbReference type="PANTHER" id="PTHR47590:SF7">
    <property type="entry name" value="OS06G0711700 PROTEIN"/>
    <property type="match status" value="1"/>
</dbReference>
<organism evidence="2 3">
    <name type="scientific">Datura stramonium</name>
    <name type="common">Jimsonweed</name>
    <name type="synonym">Common thornapple</name>
    <dbReference type="NCBI Taxonomy" id="4076"/>
    <lineage>
        <taxon>Eukaryota</taxon>
        <taxon>Viridiplantae</taxon>
        <taxon>Streptophyta</taxon>
        <taxon>Embryophyta</taxon>
        <taxon>Tracheophyta</taxon>
        <taxon>Spermatophyta</taxon>
        <taxon>Magnoliopsida</taxon>
        <taxon>eudicotyledons</taxon>
        <taxon>Gunneridae</taxon>
        <taxon>Pentapetalae</taxon>
        <taxon>asterids</taxon>
        <taxon>lamiids</taxon>
        <taxon>Solanales</taxon>
        <taxon>Solanaceae</taxon>
        <taxon>Solanoideae</taxon>
        <taxon>Datureae</taxon>
        <taxon>Datura</taxon>
    </lineage>
</organism>
<name>A0ABS8TNQ8_DATST</name>
<proteinExistence type="predicted"/>
<accession>A0ABS8TNQ8</accession>
<dbReference type="InterPro" id="IPR015915">
    <property type="entry name" value="Kelch-typ_b-propeller"/>
</dbReference>
<reference evidence="2 3" key="1">
    <citation type="journal article" date="2021" name="BMC Genomics">
        <title>Datura genome reveals duplications of psychoactive alkaloid biosynthetic genes and high mutation rate following tissue culture.</title>
        <authorList>
            <person name="Rajewski A."/>
            <person name="Carter-House D."/>
            <person name="Stajich J."/>
            <person name="Litt A."/>
        </authorList>
    </citation>
    <scope>NUCLEOTIDE SEQUENCE [LARGE SCALE GENOMIC DNA]</scope>
    <source>
        <strain evidence="2">AR-01</strain>
    </source>
</reference>
<dbReference type="EMBL" id="JACEIK010001933">
    <property type="protein sequence ID" value="MCD7473189.1"/>
    <property type="molecule type" value="Genomic_DNA"/>
</dbReference>
<evidence type="ECO:0000313" key="3">
    <source>
        <dbReference type="Proteomes" id="UP000823775"/>
    </source>
</evidence>
<dbReference type="PANTHER" id="PTHR47590">
    <property type="entry name" value="F-BOX/KELCH-REPEAT PROTEIN SKIP25"/>
    <property type="match status" value="1"/>
</dbReference>
<dbReference type="Proteomes" id="UP000823775">
    <property type="component" value="Unassembled WGS sequence"/>
</dbReference>
<evidence type="ECO:0000256" key="1">
    <source>
        <dbReference type="SAM" id="MobiDB-lite"/>
    </source>
</evidence>
<gene>
    <name evidence="2" type="ORF">HAX54_014844</name>
</gene>
<comment type="caution">
    <text evidence="2">The sequence shown here is derived from an EMBL/GenBank/DDBJ whole genome shotgun (WGS) entry which is preliminary data.</text>
</comment>
<evidence type="ECO:0000313" key="2">
    <source>
        <dbReference type="EMBL" id="MCD7473189.1"/>
    </source>
</evidence>
<dbReference type="Gene3D" id="2.120.10.80">
    <property type="entry name" value="Kelch-type beta propeller"/>
    <property type="match status" value="1"/>
</dbReference>
<keyword evidence="3" id="KW-1185">Reference proteome</keyword>
<feature type="region of interest" description="Disordered" evidence="1">
    <location>
        <begin position="131"/>
        <end position="153"/>
    </location>
</feature>
<dbReference type="SUPFAM" id="SSF50965">
    <property type="entry name" value="Galactose oxidase, central domain"/>
    <property type="match status" value="1"/>
</dbReference>
<dbReference type="InterPro" id="IPR011043">
    <property type="entry name" value="Gal_Oxase/kelch_b-propeller"/>
</dbReference>
<feature type="compositionally biased region" description="Gly residues" evidence="1">
    <location>
        <begin position="131"/>
        <end position="149"/>
    </location>
</feature>
<protein>
    <submittedName>
        <fullName evidence="2">Uncharacterized protein</fullName>
    </submittedName>
</protein>